<proteinExistence type="predicted"/>
<evidence type="ECO:0000313" key="1">
    <source>
        <dbReference type="EMBL" id="QHU16912.1"/>
    </source>
</evidence>
<protein>
    <submittedName>
        <fullName evidence="1">Uncharacterized protein</fullName>
    </submittedName>
</protein>
<sequence>MPGSESNYYHNFINGITYENYIWKDRYNNLWLNYLNLQNENYRLQIQLQDCMNTVSDTTVNTETTTEKNINNDIVLHLQNKNNELLKNLMNKSKENYFLLGELEKIKSSPNLSG</sequence>
<dbReference type="EMBL" id="MN740892">
    <property type="protein sequence ID" value="QHU16912.1"/>
    <property type="molecule type" value="Genomic_DNA"/>
</dbReference>
<reference evidence="1" key="1">
    <citation type="journal article" date="2020" name="Nature">
        <title>Giant virus diversity and host interactions through global metagenomics.</title>
        <authorList>
            <person name="Schulz F."/>
            <person name="Roux S."/>
            <person name="Paez-Espino D."/>
            <person name="Jungbluth S."/>
            <person name="Walsh D.A."/>
            <person name="Denef V.J."/>
            <person name="McMahon K.D."/>
            <person name="Konstantinidis K.T."/>
            <person name="Eloe-Fadrosh E.A."/>
            <person name="Kyrpides N.C."/>
            <person name="Woyke T."/>
        </authorList>
    </citation>
    <scope>NUCLEOTIDE SEQUENCE</scope>
    <source>
        <strain evidence="1">GVMAG-S-3300012000-53</strain>
    </source>
</reference>
<dbReference type="AlphaFoldDB" id="A0A6C0KFY2"/>
<name>A0A6C0KFY2_9ZZZZ</name>
<accession>A0A6C0KFY2</accession>
<organism evidence="1">
    <name type="scientific">viral metagenome</name>
    <dbReference type="NCBI Taxonomy" id="1070528"/>
    <lineage>
        <taxon>unclassified sequences</taxon>
        <taxon>metagenomes</taxon>
        <taxon>organismal metagenomes</taxon>
    </lineage>
</organism>